<keyword evidence="5" id="KW-1015">Disulfide bond</keyword>
<keyword evidence="4" id="KW-0378">Hydrolase</keyword>
<reference evidence="7 8" key="1">
    <citation type="submission" date="2020-08" db="EMBL/GenBank/DDBJ databases">
        <title>Genomic Encyclopedia of Type Strains, Phase IV (KMG-IV): sequencing the most valuable type-strain genomes for metagenomic binning, comparative biology and taxonomic classification.</title>
        <authorList>
            <person name="Goeker M."/>
        </authorList>
    </citation>
    <scope>NUCLEOTIDE SEQUENCE [LARGE SCALE GENOMIC DNA]</scope>
    <source>
        <strain evidence="7 8">DSM 27471</strain>
    </source>
</reference>
<evidence type="ECO:0000256" key="4">
    <source>
        <dbReference type="ARBA" id="ARBA00022801"/>
    </source>
</evidence>
<dbReference type="SUPFAM" id="SSF48537">
    <property type="entry name" value="Phospholipase C/P1 nuclease"/>
    <property type="match status" value="1"/>
</dbReference>
<accession>A0A7W5DQS8</accession>
<organism evidence="7 8">
    <name type="scientific">Microbacter margulisiae</name>
    <dbReference type="NCBI Taxonomy" id="1350067"/>
    <lineage>
        <taxon>Bacteria</taxon>
        <taxon>Pseudomonadati</taxon>
        <taxon>Bacteroidota</taxon>
        <taxon>Bacteroidia</taxon>
        <taxon>Bacteroidales</taxon>
        <taxon>Porphyromonadaceae</taxon>
        <taxon>Microbacter</taxon>
    </lineage>
</organism>
<keyword evidence="1" id="KW-0540">Nuclease</keyword>
<keyword evidence="6" id="KW-0325">Glycoprotein</keyword>
<dbReference type="GO" id="GO:0046872">
    <property type="term" value="F:metal ion binding"/>
    <property type="evidence" value="ECO:0007669"/>
    <property type="project" value="UniProtKB-KW"/>
</dbReference>
<evidence type="ECO:0000313" key="8">
    <source>
        <dbReference type="Proteomes" id="UP000544222"/>
    </source>
</evidence>
<dbReference type="GO" id="GO:0016788">
    <property type="term" value="F:hydrolase activity, acting on ester bonds"/>
    <property type="evidence" value="ECO:0007669"/>
    <property type="project" value="InterPro"/>
</dbReference>
<dbReference type="EMBL" id="JACHYB010000001">
    <property type="protein sequence ID" value="MBB3187261.1"/>
    <property type="molecule type" value="Genomic_DNA"/>
</dbReference>
<dbReference type="GO" id="GO:0003676">
    <property type="term" value="F:nucleic acid binding"/>
    <property type="evidence" value="ECO:0007669"/>
    <property type="project" value="InterPro"/>
</dbReference>
<gene>
    <name evidence="7" type="ORF">FHX64_001424</name>
</gene>
<dbReference type="PANTHER" id="PTHR33146:SF26">
    <property type="entry name" value="ENDONUCLEASE 4"/>
    <property type="match status" value="1"/>
</dbReference>
<keyword evidence="2" id="KW-0479">Metal-binding</keyword>
<keyword evidence="3" id="KW-0255">Endonuclease</keyword>
<dbReference type="CDD" id="cd11010">
    <property type="entry name" value="S1-P1_nuclease"/>
    <property type="match status" value="1"/>
</dbReference>
<dbReference type="RefSeq" id="WP_183413045.1">
    <property type="nucleotide sequence ID" value="NZ_JACHYB010000001.1"/>
</dbReference>
<dbReference type="Proteomes" id="UP000544222">
    <property type="component" value="Unassembled WGS sequence"/>
</dbReference>
<evidence type="ECO:0000256" key="2">
    <source>
        <dbReference type="ARBA" id="ARBA00022723"/>
    </source>
</evidence>
<evidence type="ECO:0000256" key="1">
    <source>
        <dbReference type="ARBA" id="ARBA00022722"/>
    </source>
</evidence>
<dbReference type="PANTHER" id="PTHR33146">
    <property type="entry name" value="ENDONUCLEASE 4"/>
    <property type="match status" value="1"/>
</dbReference>
<evidence type="ECO:0000313" key="7">
    <source>
        <dbReference type="EMBL" id="MBB3187261.1"/>
    </source>
</evidence>
<proteinExistence type="predicted"/>
<dbReference type="Pfam" id="PF02265">
    <property type="entry name" value="S1-P1_nuclease"/>
    <property type="match status" value="1"/>
</dbReference>
<name>A0A7W5DQS8_9PORP</name>
<comment type="caution">
    <text evidence="7">The sequence shown here is derived from an EMBL/GenBank/DDBJ whole genome shotgun (WGS) entry which is preliminary data.</text>
</comment>
<dbReference type="Gene3D" id="1.10.575.10">
    <property type="entry name" value="P1 Nuclease"/>
    <property type="match status" value="1"/>
</dbReference>
<evidence type="ECO:0000256" key="6">
    <source>
        <dbReference type="ARBA" id="ARBA00023180"/>
    </source>
</evidence>
<dbReference type="AlphaFoldDB" id="A0A7W5DQS8"/>
<dbReference type="GO" id="GO:0006308">
    <property type="term" value="P:DNA catabolic process"/>
    <property type="evidence" value="ECO:0007669"/>
    <property type="project" value="InterPro"/>
</dbReference>
<dbReference type="InterPro" id="IPR008947">
    <property type="entry name" value="PLipase_C/P1_nuclease_dom_sf"/>
</dbReference>
<keyword evidence="8" id="KW-1185">Reference proteome</keyword>
<sequence>MNKKKTPLLLLCIIGLIIPQMTFAWGMTGHRVIGKLAEMNISQKAKNRINKVLDNTSIAMVANWGDFIKSDSTLAYTAVWHYKDIPSGLTREEFDKQALTKDDGQVVYQVLRLIKELKSHPNNAMDLKLLIHLVGDMHQPLHIGHPEDKGGNMIKIRWMGRETNLHSLWDSGLIDMQQLSYREYADYLFRTQKFALPVFQQSMVLDWAWQTYEAAQIVYNSVSDVKNPFYYDYKYRALLENCLSDAGDHLAIVLNYLYGK</sequence>
<evidence type="ECO:0000256" key="3">
    <source>
        <dbReference type="ARBA" id="ARBA00022759"/>
    </source>
</evidence>
<protein>
    <recommendedName>
        <fullName evidence="9">S1/P1 Nuclease</fullName>
    </recommendedName>
</protein>
<dbReference type="GO" id="GO:0004519">
    <property type="term" value="F:endonuclease activity"/>
    <property type="evidence" value="ECO:0007669"/>
    <property type="project" value="UniProtKB-KW"/>
</dbReference>
<evidence type="ECO:0008006" key="9">
    <source>
        <dbReference type="Google" id="ProtNLM"/>
    </source>
</evidence>
<dbReference type="InterPro" id="IPR003154">
    <property type="entry name" value="S1/P1nuclease"/>
</dbReference>
<evidence type="ECO:0000256" key="5">
    <source>
        <dbReference type="ARBA" id="ARBA00023157"/>
    </source>
</evidence>